<feature type="transmembrane region" description="Helical" evidence="7">
    <location>
        <begin position="365"/>
        <end position="385"/>
    </location>
</feature>
<feature type="transmembrane region" description="Helical" evidence="7">
    <location>
        <begin position="3037"/>
        <end position="3057"/>
    </location>
</feature>
<feature type="transmembrane region" description="Helical" evidence="7">
    <location>
        <begin position="749"/>
        <end position="769"/>
    </location>
</feature>
<dbReference type="GO" id="GO:0005886">
    <property type="term" value="C:plasma membrane"/>
    <property type="evidence" value="ECO:0000318"/>
    <property type="project" value="GO_Central"/>
</dbReference>
<feature type="transmembrane region" description="Helical" evidence="7">
    <location>
        <begin position="534"/>
        <end position="556"/>
    </location>
</feature>
<feature type="transmembrane region" description="Helical" evidence="7">
    <location>
        <begin position="905"/>
        <end position="925"/>
    </location>
</feature>
<feature type="transmembrane region" description="Helical" evidence="7">
    <location>
        <begin position="2854"/>
        <end position="2873"/>
    </location>
</feature>
<feature type="transmembrane region" description="Helical" evidence="7">
    <location>
        <begin position="184"/>
        <end position="203"/>
    </location>
</feature>
<feature type="transmembrane region" description="Helical" evidence="7">
    <location>
        <begin position="998"/>
        <end position="1020"/>
    </location>
</feature>
<dbReference type="PROSITE" id="PS01022">
    <property type="entry name" value="PTR2_1"/>
    <property type="match status" value="1"/>
</dbReference>
<evidence type="ECO:0000256" key="1">
    <source>
        <dbReference type="ARBA" id="ARBA00004141"/>
    </source>
</evidence>
<comment type="similarity">
    <text evidence="6">Belongs to the major facilitator superfamily. Phosphate:H(+) symporter (TC 2.A.1.9) family.</text>
</comment>
<feature type="transmembrane region" description="Helical" evidence="7">
    <location>
        <begin position="1266"/>
        <end position="1286"/>
    </location>
</feature>
<dbReference type="Proteomes" id="UP000004994">
    <property type="component" value="Chromosome 5"/>
</dbReference>
<evidence type="ECO:0000256" key="2">
    <source>
        <dbReference type="ARBA" id="ARBA00005982"/>
    </source>
</evidence>
<name>A0A3Q7G9G4_SOLLC</name>
<feature type="transmembrane region" description="Helical" evidence="7">
    <location>
        <begin position="1586"/>
        <end position="1609"/>
    </location>
</feature>
<feature type="transmembrane region" description="Helical" evidence="7">
    <location>
        <begin position="2495"/>
        <end position="2513"/>
    </location>
</feature>
<feature type="transmembrane region" description="Helical" evidence="7">
    <location>
        <begin position="489"/>
        <end position="514"/>
    </location>
</feature>
<dbReference type="GO" id="GO:0055085">
    <property type="term" value="P:transmembrane transport"/>
    <property type="evidence" value="ECO:0000318"/>
    <property type="project" value="GO_Central"/>
</dbReference>
<feature type="transmembrane region" description="Helical" evidence="7">
    <location>
        <begin position="2260"/>
        <end position="2280"/>
    </location>
</feature>
<feature type="transmembrane region" description="Helical" evidence="7">
    <location>
        <begin position="2153"/>
        <end position="2182"/>
    </location>
</feature>
<dbReference type="GO" id="GO:0006857">
    <property type="term" value="P:oligopeptide transport"/>
    <property type="evidence" value="ECO:0007669"/>
    <property type="project" value="InterPro"/>
</dbReference>
<feature type="transmembrane region" description="Helical" evidence="7">
    <location>
        <begin position="1914"/>
        <end position="1936"/>
    </location>
</feature>
<feature type="transmembrane region" description="Helical" evidence="7">
    <location>
        <begin position="1720"/>
        <end position="1749"/>
    </location>
</feature>
<feature type="transmembrane region" description="Helical" evidence="7">
    <location>
        <begin position="1027"/>
        <end position="1050"/>
    </location>
</feature>
<feature type="transmembrane region" description="Helical" evidence="7">
    <location>
        <begin position="209"/>
        <end position="230"/>
    </location>
</feature>
<reference evidence="8" key="1">
    <citation type="journal article" date="2012" name="Nature">
        <title>The tomato genome sequence provides insights into fleshy fruit evolution.</title>
        <authorList>
            <consortium name="Tomato Genome Consortium"/>
        </authorList>
    </citation>
    <scope>NUCLEOTIDE SEQUENCE [LARGE SCALE GENOMIC DNA]</scope>
    <source>
        <strain evidence="8">cv. Heinz 1706</strain>
    </source>
</reference>
<dbReference type="InParanoid" id="A0A3Q7G9G4"/>
<feature type="transmembrane region" description="Helical" evidence="7">
    <location>
        <begin position="3157"/>
        <end position="3179"/>
    </location>
</feature>
<feature type="transmembrane region" description="Helical" evidence="7">
    <location>
        <begin position="2335"/>
        <end position="2361"/>
    </location>
</feature>
<feature type="transmembrane region" description="Helical" evidence="7">
    <location>
        <begin position="2764"/>
        <end position="2784"/>
    </location>
</feature>
<feature type="transmembrane region" description="Helical" evidence="7">
    <location>
        <begin position="2194"/>
        <end position="2213"/>
    </location>
</feature>
<comment type="subcellular location">
    <subcellularLocation>
        <location evidence="1">Membrane</location>
        <topology evidence="1">Multi-pass membrane protein</topology>
    </subcellularLocation>
</comment>
<feature type="transmembrane region" description="Helical" evidence="7">
    <location>
        <begin position="1544"/>
        <end position="1566"/>
    </location>
</feature>
<protein>
    <submittedName>
        <fullName evidence="8">Uncharacterized protein</fullName>
    </submittedName>
</protein>
<evidence type="ECO:0000256" key="6">
    <source>
        <dbReference type="ARBA" id="ARBA00044504"/>
    </source>
</evidence>
<dbReference type="PANTHER" id="PTHR11654">
    <property type="entry name" value="OLIGOPEPTIDE TRANSPORTER-RELATED"/>
    <property type="match status" value="1"/>
</dbReference>
<feature type="transmembrane region" description="Helical" evidence="7">
    <location>
        <begin position="1145"/>
        <end position="1165"/>
    </location>
</feature>
<feature type="transmembrane region" description="Helical" evidence="7">
    <location>
        <begin position="3206"/>
        <end position="3229"/>
    </location>
</feature>
<feature type="transmembrane region" description="Helical" evidence="7">
    <location>
        <begin position="633"/>
        <end position="657"/>
    </location>
</feature>
<feature type="transmembrane region" description="Helical" evidence="7">
    <location>
        <begin position="1680"/>
        <end position="1700"/>
    </location>
</feature>
<feature type="transmembrane region" description="Helical" evidence="7">
    <location>
        <begin position="2220"/>
        <end position="2240"/>
    </location>
</feature>
<organism evidence="8">
    <name type="scientific">Solanum lycopersicum</name>
    <name type="common">Tomato</name>
    <name type="synonym">Lycopersicon esculentum</name>
    <dbReference type="NCBI Taxonomy" id="4081"/>
    <lineage>
        <taxon>Eukaryota</taxon>
        <taxon>Viridiplantae</taxon>
        <taxon>Streptophyta</taxon>
        <taxon>Embryophyta</taxon>
        <taxon>Tracheophyta</taxon>
        <taxon>Spermatophyta</taxon>
        <taxon>Magnoliopsida</taxon>
        <taxon>eudicotyledons</taxon>
        <taxon>Gunneridae</taxon>
        <taxon>Pentapetalae</taxon>
        <taxon>asterids</taxon>
        <taxon>lamiids</taxon>
        <taxon>Solanales</taxon>
        <taxon>Solanaceae</taxon>
        <taxon>Solanoideae</taxon>
        <taxon>Solaneae</taxon>
        <taxon>Solanum</taxon>
        <taxon>Solanum subgen. Lycopersicon</taxon>
    </lineage>
</organism>
<evidence type="ECO:0000256" key="5">
    <source>
        <dbReference type="ARBA" id="ARBA00023136"/>
    </source>
</evidence>
<feature type="transmembrane region" description="Helical" evidence="7">
    <location>
        <begin position="406"/>
        <end position="425"/>
    </location>
</feature>
<feature type="transmembrane region" description="Helical" evidence="7">
    <location>
        <begin position="134"/>
        <end position="154"/>
    </location>
</feature>
<feature type="transmembrane region" description="Helical" evidence="7">
    <location>
        <begin position="2534"/>
        <end position="2553"/>
    </location>
</feature>
<feature type="transmembrane region" description="Helical" evidence="7">
    <location>
        <begin position="60"/>
        <end position="82"/>
    </location>
</feature>
<dbReference type="Gene3D" id="1.20.1250.20">
    <property type="entry name" value="MFS general substrate transporter like domains"/>
    <property type="match status" value="6"/>
</dbReference>
<dbReference type="OMA" id="CGGIRPC"/>
<dbReference type="InterPro" id="IPR036259">
    <property type="entry name" value="MFS_trans_sf"/>
</dbReference>
<feature type="transmembrane region" description="Helical" evidence="7">
    <location>
        <begin position="2123"/>
        <end position="2141"/>
    </location>
</feature>
<feature type="transmembrane region" description="Helical" evidence="7">
    <location>
        <begin position="1653"/>
        <end position="1673"/>
    </location>
</feature>
<feature type="transmembrane region" description="Helical" evidence="7">
    <location>
        <begin position="2310"/>
        <end position="2329"/>
    </location>
</feature>
<feature type="transmembrane region" description="Helical" evidence="7">
    <location>
        <begin position="1770"/>
        <end position="1789"/>
    </location>
</feature>
<feature type="transmembrane region" description="Helical" evidence="7">
    <location>
        <begin position="2735"/>
        <end position="2757"/>
    </location>
</feature>
<feature type="transmembrane region" description="Helical" evidence="7">
    <location>
        <begin position="1458"/>
        <end position="1477"/>
    </location>
</feature>
<dbReference type="CDD" id="cd17416">
    <property type="entry name" value="MFS_NPF1_2"/>
    <property type="match status" value="3"/>
</dbReference>
<evidence type="ECO:0000256" key="7">
    <source>
        <dbReference type="SAM" id="Phobius"/>
    </source>
</evidence>
<feature type="transmembrane region" description="Helical" evidence="7">
    <location>
        <begin position="1185"/>
        <end position="1214"/>
    </location>
</feature>
<dbReference type="InterPro" id="IPR018456">
    <property type="entry name" value="PTR2_symporter_CS"/>
</dbReference>
<keyword evidence="5 7" id="KW-0472">Membrane</keyword>
<proteinExistence type="inferred from homology"/>
<dbReference type="SUPFAM" id="SSF103473">
    <property type="entry name" value="MFS general substrate transporter"/>
    <property type="match status" value="6"/>
</dbReference>
<evidence type="ECO:0000313" key="8">
    <source>
        <dbReference type="EnsemblPlants" id="Solyc05g006010.3.1"/>
    </source>
</evidence>
<dbReference type="PaxDb" id="4081-Solyc05g006010.2.1"/>
<feature type="transmembrane region" description="Helical" evidence="7">
    <location>
        <begin position="458"/>
        <end position="477"/>
    </location>
</feature>
<feature type="transmembrane region" description="Helical" evidence="7">
    <location>
        <begin position="2662"/>
        <end position="2682"/>
    </location>
</feature>
<feature type="transmembrane region" description="Helical" evidence="7">
    <location>
        <begin position="724"/>
        <end position="743"/>
    </location>
</feature>
<feature type="transmembrane region" description="Helical" evidence="7">
    <location>
        <begin position="1956"/>
        <end position="1974"/>
    </location>
</feature>
<keyword evidence="9" id="KW-1185">Reference proteome</keyword>
<evidence type="ECO:0000313" key="9">
    <source>
        <dbReference type="Proteomes" id="UP000004994"/>
    </source>
</evidence>
<feature type="transmembrane region" description="Helical" evidence="7">
    <location>
        <begin position="94"/>
        <end position="114"/>
    </location>
</feature>
<evidence type="ECO:0000256" key="4">
    <source>
        <dbReference type="ARBA" id="ARBA00022989"/>
    </source>
</evidence>
<dbReference type="Gramene" id="Solyc05g006010.3.1">
    <property type="protein sequence ID" value="Solyc05g006010.3.1"/>
    <property type="gene ID" value="Solyc05g006010.3"/>
</dbReference>
<accession>A0A3Q7G9G4</accession>
<feature type="transmembrane region" description="Helical" evidence="7">
    <location>
        <begin position="2613"/>
        <end position="2635"/>
    </location>
</feature>
<feature type="transmembrane region" description="Helical" evidence="7">
    <location>
        <begin position="1621"/>
        <end position="1641"/>
    </location>
</feature>
<sequence>MGNNTEEKEFLLNHSQNSTKGGLKTIPFIIVNESCERLASFGLQPNMIIYITKFYNINAAHASVLINLWSAVSNVLSILGAFISDSYIGRFRAVAIGTISSLIGMLVLWLTTIFPQLRPLPCGQYQHDCNGTTAAQLAAILCSFGLISIGAGLVRPCSIALGADQLENKENPDNERLMDSYFNWFYASIGVAIVFAVTVIVYIQDHFGWQVGFGVPALLMVLSVSVFLIGSPHYIKAKPKGSLFTGLFQVAVAAFRKRHINVQLNYNDDSYYKTPESKLLEPSTDFRCLNRACIIEDPNMELKPDGKASDPWSLCSVEQVKIMKCFLTVLPMWSTCIMLLVSFSQPLSIYQLLTVDRHITPQFEIPAGSFGMITVLSLTIWMAFYDRVLVPLLSRYTGLPTGISSFSRMGIGLFLGIVATVLSAITETIRRNKAINAGFEDDPNAMLNMSSMWFVPQLALYGVAEALNVIGQIEFIYTLFPKTMSSFAAALYTFGLALANFINSFLVSVVNSITSGGDNTSWLATNINRGHLDYYCWLMTFLCVINFLYFLAVCRFTDQHHHDGRSSLFPEAEEEHSMNNFGLQPNMILYITKFYNMDAARASVLLNLWSALSNGLAIFGAFISDSYIGRFRAIAIGTISSLIGMILLWLTTIFPQLRPLPCGQYQLDCNAATSTQLAVILCSFGLIAIGAGFVRPCSVAFGADQLENKRNPDNERVMDTYFNWFYASVGISISVAITVIVYIQVQFGWQVGFGVPALLMVLSVSVYLIGSPLYIKPKSEGSLFTGLFQVAVAAFRKRHINVQLNYNDDCYYKAPESKLLEPSTDFRCLNRACIIEDPHVELKPDGKASDPWSLCFVEQVEIMKCFLRVLPMWSTCIMLLVSFGQPLSIYQLLTVDRHITPQFEIPAGSFGMITVFSLTIWMAFYDRAVVPLLSRYTGLSTGISPFSRMGIGLFLGIVGTTLSAITETIRRNKAINAGFEDDPNAVLNMSSMWFVPQLALYGVAEALNVVGQIEFIYSLFPKTMSSFAAALYTFGLALAGLINSLLVSVVDSTTSAGGNTSWLATNINRAVCRFTDQHHHDVNESFERVASYGLQANLIIYLMTYYKMTAAAGTSILGIWTALSNGLAIVGAIISDSYCGRFKAVAFGSISTLIGMIILWLTSMIPQLKSLPCPQFQHVCNGTTAVQLAVLFSSFGFMSVGAGFIRPCSIMFGADQLEKKGKPENKKLVDSYFNWYYASIGVSTILAVTTVVYIQERFGWKIGLGIPVVLMFLSVSMFLIGSPWYIKVKAKESLLIGLLQAAVAAFKKRNTHHALTDSDNYYRSPLESEVLTPSNDFRCLNKACMIEDPQRDLNPDGSASNPWNLCSLEQVESLKAIVRVLPMWSTGFMIYVTMNQFSFSVLQAKTMDRHVIPQFELPAASFSVFLIIALTIWVTFYDRVLVPLLSKYTGRPRGLSPVTRMGIGLLVSCMSMALSAITESIRQKKAIEEGHEDDPHALVNMSAMWLVPQYLLLGVAEAAHAVGQIEFFYSLFPKSMASIASAMYTIGTAVSSLFGSILVSGVDWLTSTGGKTSWLSSNINKGHLDYYFWLLAFLSLLNFFYFVMVCRLYETGNDGSMNESFERVASYGLQFNMLMYLMTYYNMSAATGTSILALWAALSNGLAIVGAIIADYYWGRFRAVAFGSISTLIGMIILWLTAMIPQLKSLPCSHFQHVCNGPTAFLFAVLFSSLVFMSVGAGFVRPCSIIFGADQLENKQNPENGRILDSYFNWYYASSGISTILAVTIIVYIQDLYGWKVGFGVPVILMFLSVLMFQIGSPLYIKVKAKDTENLVIGLFQALVAAFRKRNTRLSLSDCDEYYRWPLESEVLTPSMDLRWLNSACMIEDAERDLNPDGSASNPWKLCSLEQVESLKALLRVLPMWSTGFVIFVDMNVFAFSLLQTKTMDRHIFPHFEVPAASFSVFLIIALTIWIAFYDRVLVPLLSKYTGQPRGLSPVTRMGIGLIASSMSIALSAITESIRRQRAIEEGHEDDPNALVNMSAMWFVPQYALLGVAEAAHAVGQIEFLYALLPKSMSSTASAMYTVGTAVSSLIGSILVSSVDWLSSTGGKTSWLSSNINQGHIDYFFWLLTFLNLLNLIASYGSQTNMIIYLMTYYNMSAATGTSIIGIWGALSSGLAIVGAIIADCYWGRYNAVAYGTIFTFIVSCANLTTFFLKFEPAYLLWLNILLGQGMVILWLTSMIPQLTTLACSHFQHVCNGPTAFQLAVLFTSFVFTSIGAGFVRPCSIMFGADQLEQKGNPENKKIVESYFNWYYASTGVATMIAVTVIIYIQDRYGWQIGFGIPVILMVLSVSTFLIGSSLYIKVKPDTNNLLLGLFQAGAAAFRKRKTPLSLTGCDDYYHSPYETEVLTPSKDFRCLNRACMIEDPERDLNADGSASNPWNLCSVERVESLKALIRIIPMWSAGFMMFVDMNVFAFSVLQTKTMDRHILPHFEVPAASFSVFLIIALTIWITFYDRVLVPLLSKYTGRPRGLSPVTRMGIGLTVSCMSMALSAITESIRRKRAITEGHEDDPNALVNMSAMWFVPQYALLGIAEATHGVGQIEFFYTLLPKSMASIASAMYTVGTAVSSLIGSILVSSEDWLTSRGGKTSWLSSNINKGHLDYHFWLLALMSFLNLLYFLWVCRFYETGNDELPHVADEEELNEAFEMIASYGSQTNLIIYLMTYYNMSAATGTSIIGIWGAFSSGLAIVGAIIADCYWGRFNAVAYGTIFTFIGMVILWLTSMIPQLTTLACSQLQHVCNGPTAFQLAVLFSSFVFTSIGAGFVRPCSIMFGADQLEQKGNPKNEKIIESYFNWYYASTGVSTMIAVTVIIYIQDRYGWQVGFGVPVILMVLSISTFLIGSPLYIKVKTDTNNLLVGLSQACVAAFRKRKTPLSLTDCDDYYHSPYETEVLTPSKDFRCLNRACMIEDPERDLNPDGSVSDPWNLCSVERVESLKALIRILPMWSTGFMMFVDMNVFAFAVLQTKTMDRHIFPHFEVPAASFSVFLIIALTIWITFYDRVLVPLLSKYTGRPRGLSPVTRMGIGLTVSCMSMALSAITESIRRKRAIAEGHEDDPNALVNMSAMWFVPQYALLGIAEATHGVGQIEFFYTLLPKSMASIASAMYTVGTAVSSLTGSILVSSEDWLTSRGGKTSWLSSNINKGHLDYHFWVLASMSFLNLLYFLVVCRFYDTGKDEMSRSPHVADEKECDYRLLHES</sequence>
<reference evidence="8" key="2">
    <citation type="submission" date="2019-01" db="UniProtKB">
        <authorList>
            <consortium name="EnsemblPlants"/>
        </authorList>
    </citation>
    <scope>IDENTIFICATION</scope>
    <source>
        <strain evidence="8">cv. Heinz 1706</strain>
    </source>
</reference>
<feature type="transmembrane region" description="Helical" evidence="7">
    <location>
        <begin position="1110"/>
        <end position="1133"/>
    </location>
</feature>
<feature type="transmembrane region" description="Helical" evidence="7">
    <location>
        <begin position="1801"/>
        <end position="1821"/>
    </location>
</feature>
<feature type="transmembrane region" description="Helical" evidence="7">
    <location>
        <begin position="872"/>
        <end position="893"/>
    </location>
</feature>
<feature type="transmembrane region" description="Helical" evidence="7">
    <location>
        <begin position="2804"/>
        <end position="2833"/>
    </location>
</feature>
<feature type="transmembrane region" description="Helical" evidence="7">
    <location>
        <begin position="3000"/>
        <end position="3022"/>
    </location>
</feature>
<feature type="transmembrane region" description="Helical" evidence="7">
    <location>
        <begin position="1235"/>
        <end position="1254"/>
    </location>
</feature>
<feature type="transmembrane region" description="Helical" evidence="7">
    <location>
        <begin position="677"/>
        <end position="703"/>
    </location>
</feature>
<dbReference type="GO" id="GO:0022857">
    <property type="term" value="F:transmembrane transporter activity"/>
    <property type="evidence" value="ECO:0000318"/>
    <property type="project" value="GO_Central"/>
</dbReference>
<feature type="transmembrane region" description="Helical" evidence="7">
    <location>
        <begin position="2081"/>
        <end position="2103"/>
    </location>
</feature>
<evidence type="ECO:0000256" key="3">
    <source>
        <dbReference type="ARBA" id="ARBA00022692"/>
    </source>
</evidence>
<keyword evidence="3 7" id="KW-0812">Transmembrane</keyword>
<dbReference type="Pfam" id="PF00854">
    <property type="entry name" value="PTR2"/>
    <property type="match status" value="6"/>
</dbReference>
<feature type="transmembrane region" description="Helical" evidence="7">
    <location>
        <begin position="2456"/>
        <end position="2475"/>
    </location>
</feature>
<feature type="transmembrane region" description="Helical" evidence="7">
    <location>
        <begin position="2879"/>
        <end position="2899"/>
    </location>
</feature>
<feature type="transmembrane region" description="Helical" evidence="7">
    <location>
        <begin position="946"/>
        <end position="965"/>
    </location>
</feature>
<dbReference type="EnsemblPlants" id="Solyc05g006010.3.1">
    <property type="protein sequence ID" value="Solyc05g006010.3.1"/>
    <property type="gene ID" value="Solyc05g006010.3"/>
</dbReference>
<keyword evidence="4 7" id="KW-1133">Transmembrane helix</keyword>
<dbReference type="InterPro" id="IPR000109">
    <property type="entry name" value="POT_fam"/>
</dbReference>
<feature type="transmembrane region" description="Helical" evidence="7">
    <location>
        <begin position="1417"/>
        <end position="1437"/>
    </location>
</feature>
<comment type="similarity">
    <text evidence="2">Belongs to the major facilitator superfamily. Proton-dependent oligopeptide transporter (POT/PTR) (TC 2.A.17) family.</text>
</comment>